<gene>
    <name evidence="1" type="ORF">FISHEDRAFT_22045</name>
</gene>
<sequence>SLDDTKLELAQMLNRLQRHTRCTPGYCLKRKPTGETYCHFGFPKPYRDVSEFAHDGTKPFKDFLTARNDDLLNSYNAGMILTWRANIDFRP</sequence>
<dbReference type="Proteomes" id="UP000054144">
    <property type="component" value="Unassembled WGS sequence"/>
</dbReference>
<keyword evidence="2" id="KW-1185">Reference proteome</keyword>
<accession>A0A0D7ADA0</accession>
<dbReference type="AlphaFoldDB" id="A0A0D7ADA0"/>
<dbReference type="OrthoDB" id="432234at2759"/>
<feature type="non-terminal residue" evidence="1">
    <location>
        <position position="91"/>
    </location>
</feature>
<organism evidence="1 2">
    <name type="scientific">Fistulina hepatica ATCC 64428</name>
    <dbReference type="NCBI Taxonomy" id="1128425"/>
    <lineage>
        <taxon>Eukaryota</taxon>
        <taxon>Fungi</taxon>
        <taxon>Dikarya</taxon>
        <taxon>Basidiomycota</taxon>
        <taxon>Agaricomycotina</taxon>
        <taxon>Agaricomycetes</taxon>
        <taxon>Agaricomycetidae</taxon>
        <taxon>Agaricales</taxon>
        <taxon>Fistulinaceae</taxon>
        <taxon>Fistulina</taxon>
    </lineage>
</organism>
<protein>
    <submittedName>
        <fullName evidence="1">Uncharacterized protein</fullName>
    </submittedName>
</protein>
<evidence type="ECO:0000313" key="2">
    <source>
        <dbReference type="Proteomes" id="UP000054144"/>
    </source>
</evidence>
<evidence type="ECO:0000313" key="1">
    <source>
        <dbReference type="EMBL" id="KIY48364.1"/>
    </source>
</evidence>
<dbReference type="EMBL" id="KN881846">
    <property type="protein sequence ID" value="KIY48364.1"/>
    <property type="molecule type" value="Genomic_DNA"/>
</dbReference>
<proteinExistence type="predicted"/>
<feature type="non-terminal residue" evidence="1">
    <location>
        <position position="1"/>
    </location>
</feature>
<name>A0A0D7ADA0_9AGAR</name>
<reference evidence="1 2" key="1">
    <citation type="journal article" date="2015" name="Fungal Genet. Biol.">
        <title>Evolution of novel wood decay mechanisms in Agaricales revealed by the genome sequences of Fistulina hepatica and Cylindrobasidium torrendii.</title>
        <authorList>
            <person name="Floudas D."/>
            <person name="Held B.W."/>
            <person name="Riley R."/>
            <person name="Nagy L.G."/>
            <person name="Koehler G."/>
            <person name="Ransdell A.S."/>
            <person name="Younus H."/>
            <person name="Chow J."/>
            <person name="Chiniquy J."/>
            <person name="Lipzen A."/>
            <person name="Tritt A."/>
            <person name="Sun H."/>
            <person name="Haridas S."/>
            <person name="LaButti K."/>
            <person name="Ohm R.A."/>
            <person name="Kues U."/>
            <person name="Blanchette R.A."/>
            <person name="Grigoriev I.V."/>
            <person name="Minto R.E."/>
            <person name="Hibbett D.S."/>
        </authorList>
    </citation>
    <scope>NUCLEOTIDE SEQUENCE [LARGE SCALE GENOMIC DNA]</scope>
    <source>
        <strain evidence="1 2">ATCC 64428</strain>
    </source>
</reference>